<proteinExistence type="predicted"/>
<dbReference type="EMBL" id="JAGGKG010000010">
    <property type="protein sequence ID" value="MBP1905773.1"/>
    <property type="molecule type" value="Genomic_DNA"/>
</dbReference>
<dbReference type="Proteomes" id="UP001519272">
    <property type="component" value="Unassembled WGS sequence"/>
</dbReference>
<protein>
    <submittedName>
        <fullName evidence="1">Uncharacterized protein</fullName>
    </submittedName>
</protein>
<accession>A0ABS4FTU9</accession>
<sequence>MNLGVDSNLNNSNNIKEPAEQLIEMLGQRYDSMTVQDLLKPFGVKRMPKPDSYFNDDIIWSVKSSIRIDVYRVPKINDLTGLSYTNEDGWVIGAIHFMAPGADDRIKSPFSGNLPNGITMESTPDDAIKAYGTPALDEECEWPGFSGQILAWRKSGINIAIEYEDIDNNRIMRCYTACLVGCIGAWRSDNPEVFAP</sequence>
<gene>
    <name evidence="1" type="ORF">J2Z32_002421</name>
</gene>
<comment type="caution">
    <text evidence="1">The sequence shown here is derived from an EMBL/GenBank/DDBJ whole genome shotgun (WGS) entry which is preliminary data.</text>
</comment>
<evidence type="ECO:0000313" key="2">
    <source>
        <dbReference type="Proteomes" id="UP001519272"/>
    </source>
</evidence>
<evidence type="ECO:0000313" key="1">
    <source>
        <dbReference type="EMBL" id="MBP1905773.1"/>
    </source>
</evidence>
<organism evidence="1 2">
    <name type="scientific">Paenibacillus turicensis</name>
    <dbReference type="NCBI Taxonomy" id="160487"/>
    <lineage>
        <taxon>Bacteria</taxon>
        <taxon>Bacillati</taxon>
        <taxon>Bacillota</taxon>
        <taxon>Bacilli</taxon>
        <taxon>Bacillales</taxon>
        <taxon>Paenibacillaceae</taxon>
        <taxon>Paenibacillus</taxon>
    </lineage>
</organism>
<keyword evidence="2" id="KW-1185">Reference proteome</keyword>
<name>A0ABS4FTU9_9BACL</name>
<reference evidence="1 2" key="1">
    <citation type="submission" date="2021-03" db="EMBL/GenBank/DDBJ databases">
        <title>Genomic Encyclopedia of Type Strains, Phase IV (KMG-IV): sequencing the most valuable type-strain genomes for metagenomic binning, comparative biology and taxonomic classification.</title>
        <authorList>
            <person name="Goeker M."/>
        </authorList>
    </citation>
    <scope>NUCLEOTIDE SEQUENCE [LARGE SCALE GENOMIC DNA]</scope>
    <source>
        <strain evidence="1 2">DSM 14349</strain>
    </source>
</reference>